<feature type="non-terminal residue" evidence="2">
    <location>
        <position position="1"/>
    </location>
</feature>
<evidence type="ECO:0000313" key="2">
    <source>
        <dbReference type="EMBL" id="CAA9409446.1"/>
    </source>
</evidence>
<feature type="non-terminal residue" evidence="2">
    <location>
        <position position="57"/>
    </location>
</feature>
<gene>
    <name evidence="2" type="ORF">AVDCRST_MAG35-1346</name>
</gene>
<dbReference type="EMBL" id="CADCUY010000280">
    <property type="protein sequence ID" value="CAA9409446.1"/>
    <property type="molecule type" value="Genomic_DNA"/>
</dbReference>
<organism evidence="2">
    <name type="scientific">uncultured Quadrisphaera sp</name>
    <dbReference type="NCBI Taxonomy" id="904978"/>
    <lineage>
        <taxon>Bacteria</taxon>
        <taxon>Bacillati</taxon>
        <taxon>Actinomycetota</taxon>
        <taxon>Actinomycetes</taxon>
        <taxon>Kineosporiales</taxon>
        <taxon>Kineosporiaceae</taxon>
        <taxon>Quadrisphaera</taxon>
        <taxon>environmental samples</taxon>
    </lineage>
</organism>
<feature type="compositionally biased region" description="Basic residues" evidence="1">
    <location>
        <begin position="25"/>
        <end position="36"/>
    </location>
</feature>
<evidence type="ECO:0000256" key="1">
    <source>
        <dbReference type="SAM" id="MobiDB-lite"/>
    </source>
</evidence>
<reference evidence="2" key="1">
    <citation type="submission" date="2020-02" db="EMBL/GenBank/DDBJ databases">
        <authorList>
            <person name="Meier V. D."/>
        </authorList>
    </citation>
    <scope>NUCLEOTIDE SEQUENCE</scope>
    <source>
        <strain evidence="2">AVDCRST_MAG35</strain>
    </source>
</reference>
<dbReference type="AlphaFoldDB" id="A0A6J4PCA5"/>
<proteinExistence type="predicted"/>
<feature type="region of interest" description="Disordered" evidence="1">
    <location>
        <begin position="1"/>
        <end position="57"/>
    </location>
</feature>
<name>A0A6J4PCA5_9ACTN</name>
<protein>
    <submittedName>
        <fullName evidence="2">Uncharacterized protein</fullName>
    </submittedName>
</protein>
<sequence>EPERERLPHGRRRHRRVGVVPAGRRPGRGHRRRHRGHPGDRLRLPAHRGRRPGAVPR</sequence>
<accession>A0A6J4PCA5</accession>